<dbReference type="EMBL" id="FXXC01000001">
    <property type="protein sequence ID" value="SMR93191.1"/>
    <property type="molecule type" value="Genomic_DNA"/>
</dbReference>
<gene>
    <name evidence="1" type="ORF">SAMN05216240_1427</name>
</gene>
<organism evidence="1 2">
    <name type="scientific">Caldicellulosiruptor bescii</name>
    <name type="common">Anaerocellum thermophilum</name>
    <dbReference type="NCBI Taxonomy" id="31899"/>
    <lineage>
        <taxon>Bacteria</taxon>
        <taxon>Bacillati</taxon>
        <taxon>Bacillota</taxon>
        <taxon>Bacillota incertae sedis</taxon>
        <taxon>Caldicellulosiruptorales</taxon>
        <taxon>Caldicellulosiruptoraceae</taxon>
        <taxon>Caldicellulosiruptor</taxon>
    </lineage>
</organism>
<evidence type="ECO:0000313" key="2">
    <source>
        <dbReference type="Proteomes" id="UP000196803"/>
    </source>
</evidence>
<sequence length="66" mass="7891">MNYLALLYSELHKVEVKSVIGCVTMETKERLEKQLELITNGEKFYYCFGREELREIRDANFWNNIA</sequence>
<accession>A0ABY1S868</accession>
<name>A0ABY1S868_CALBS</name>
<dbReference type="GeneID" id="31773005"/>
<proteinExistence type="predicted"/>
<evidence type="ECO:0000313" key="1">
    <source>
        <dbReference type="EMBL" id="SMR93191.1"/>
    </source>
</evidence>
<dbReference type="RefSeq" id="WP_015908083.1">
    <property type="nucleotide sequence ID" value="NZ_FUZL01000001.1"/>
</dbReference>
<dbReference type="Proteomes" id="UP000196803">
    <property type="component" value="Unassembled WGS sequence"/>
</dbReference>
<comment type="caution">
    <text evidence="1">The sequence shown here is derived from an EMBL/GenBank/DDBJ whole genome shotgun (WGS) entry which is preliminary data.</text>
</comment>
<reference evidence="1 2" key="1">
    <citation type="submission" date="2017-05" db="EMBL/GenBank/DDBJ databases">
        <authorList>
            <person name="Varghese N."/>
            <person name="Submissions S."/>
        </authorList>
    </citation>
    <scope>NUCLEOTIDE SEQUENCE [LARGE SCALE GENOMIC DNA]</scope>
    <source>
        <strain evidence="1 2">MACB1020</strain>
    </source>
</reference>
<protein>
    <submittedName>
        <fullName evidence="1">Uncharacterized protein</fullName>
    </submittedName>
</protein>
<keyword evidence="2" id="KW-1185">Reference proteome</keyword>